<evidence type="ECO:0000313" key="5">
    <source>
        <dbReference type="Proteomes" id="UP000603352"/>
    </source>
</evidence>
<sequence length="271" mass="29086">MTDIMLVDSHCHLDFADFDGELNTILDAARAQGVRAFQTISTRLSTYQRVRAVAAAHDDVWCSVGIHPHEAGPEGPVAAETLIGLAADDPKVIGIGETGLDYYYGKSPREDQIRTFEAHCAASRATGLPVIIHTRDADDDTIAVLERQMGQGVFPGLIHCFTGTDRLADAALAMGLSISISGIITFRNAEELRQTVKRLPLDKLLVETDAPYLAPVPKRGKRNEPAFVAHTAAFLADLKGVSAGDLAMATTDNFYRLFSKAVRPALSAAAG</sequence>
<dbReference type="PANTHER" id="PTHR46124">
    <property type="entry name" value="D-AMINOACYL-TRNA DEACYLASE"/>
    <property type="match status" value="1"/>
</dbReference>
<dbReference type="Proteomes" id="UP000603352">
    <property type="component" value="Unassembled WGS sequence"/>
</dbReference>
<dbReference type="PIRSF" id="PIRSF005902">
    <property type="entry name" value="DNase_TatD"/>
    <property type="match status" value="1"/>
</dbReference>
<evidence type="ECO:0000256" key="3">
    <source>
        <dbReference type="ARBA" id="ARBA00022801"/>
    </source>
</evidence>
<dbReference type="PROSITE" id="PS01090">
    <property type="entry name" value="TATD_2"/>
    <property type="match status" value="1"/>
</dbReference>
<dbReference type="InterPro" id="IPR018228">
    <property type="entry name" value="DNase_TatD-rel_CS"/>
</dbReference>
<dbReference type="NCBIfam" id="TIGR00010">
    <property type="entry name" value="YchF/TatD family DNA exonuclease"/>
    <property type="match status" value="1"/>
</dbReference>
<dbReference type="PANTHER" id="PTHR46124:SF2">
    <property type="entry name" value="D-AMINOACYL-TRNA DEACYLASE"/>
    <property type="match status" value="1"/>
</dbReference>
<dbReference type="InterPro" id="IPR015991">
    <property type="entry name" value="TatD/YcfH-like"/>
</dbReference>
<comment type="caution">
    <text evidence="4">The sequence shown here is derived from an EMBL/GenBank/DDBJ whole genome shotgun (WGS) entry which is preliminary data.</text>
</comment>
<dbReference type="PROSITE" id="PS01137">
    <property type="entry name" value="TATD_1"/>
    <property type="match status" value="1"/>
</dbReference>
<gene>
    <name evidence="4" type="ORF">GCM10011505_19870</name>
</gene>
<organism evidence="4 5">
    <name type="scientific">Tistrella bauzanensis</name>
    <dbReference type="NCBI Taxonomy" id="657419"/>
    <lineage>
        <taxon>Bacteria</taxon>
        <taxon>Pseudomonadati</taxon>
        <taxon>Pseudomonadota</taxon>
        <taxon>Alphaproteobacteria</taxon>
        <taxon>Geminicoccales</taxon>
        <taxon>Geminicoccaceae</taxon>
        <taxon>Tistrella</taxon>
    </lineage>
</organism>
<proteinExistence type="inferred from homology"/>
<evidence type="ECO:0000313" key="4">
    <source>
        <dbReference type="EMBL" id="GGB38333.1"/>
    </source>
</evidence>
<dbReference type="CDD" id="cd01310">
    <property type="entry name" value="TatD_DNAse"/>
    <property type="match status" value="1"/>
</dbReference>
<comment type="similarity">
    <text evidence="1">Belongs to the metallo-dependent hydrolases superfamily. TatD-type hydrolase family.</text>
</comment>
<evidence type="ECO:0000256" key="1">
    <source>
        <dbReference type="ARBA" id="ARBA00009275"/>
    </source>
</evidence>
<dbReference type="InterPro" id="IPR032466">
    <property type="entry name" value="Metal_Hydrolase"/>
</dbReference>
<evidence type="ECO:0000256" key="2">
    <source>
        <dbReference type="ARBA" id="ARBA00022723"/>
    </source>
</evidence>
<keyword evidence="2" id="KW-0479">Metal-binding</keyword>
<dbReference type="SUPFAM" id="SSF51556">
    <property type="entry name" value="Metallo-dependent hydrolases"/>
    <property type="match status" value="1"/>
</dbReference>
<keyword evidence="5" id="KW-1185">Reference proteome</keyword>
<accession>A0ABQ1IH82</accession>
<dbReference type="Pfam" id="PF01026">
    <property type="entry name" value="TatD_DNase"/>
    <property type="match status" value="1"/>
</dbReference>
<dbReference type="Gene3D" id="3.20.20.140">
    <property type="entry name" value="Metal-dependent hydrolases"/>
    <property type="match status" value="1"/>
</dbReference>
<dbReference type="EMBL" id="BMDZ01000019">
    <property type="protein sequence ID" value="GGB38333.1"/>
    <property type="molecule type" value="Genomic_DNA"/>
</dbReference>
<dbReference type="PROSITE" id="PS01091">
    <property type="entry name" value="TATD_3"/>
    <property type="match status" value="1"/>
</dbReference>
<keyword evidence="3" id="KW-0378">Hydrolase</keyword>
<name>A0ABQ1IH82_9PROT</name>
<protein>
    <submittedName>
        <fullName evidence="4">TatD-related deoxyribonuclease</fullName>
    </submittedName>
</protein>
<reference evidence="5" key="1">
    <citation type="journal article" date="2019" name="Int. J. Syst. Evol. Microbiol.">
        <title>The Global Catalogue of Microorganisms (GCM) 10K type strain sequencing project: providing services to taxonomists for standard genome sequencing and annotation.</title>
        <authorList>
            <consortium name="The Broad Institute Genomics Platform"/>
            <consortium name="The Broad Institute Genome Sequencing Center for Infectious Disease"/>
            <person name="Wu L."/>
            <person name="Ma J."/>
        </authorList>
    </citation>
    <scope>NUCLEOTIDE SEQUENCE [LARGE SCALE GENOMIC DNA]</scope>
    <source>
        <strain evidence="5">CGMCC 1.10188</strain>
    </source>
</reference>
<dbReference type="InterPro" id="IPR001130">
    <property type="entry name" value="TatD-like"/>
</dbReference>